<feature type="domain" description="Transcriptional regulator AbiEi antitoxin N-terminal" evidence="1">
    <location>
        <begin position="7"/>
        <end position="92"/>
    </location>
</feature>
<accession>A0A9X2I2L2</accession>
<evidence type="ECO:0000259" key="1">
    <source>
        <dbReference type="Pfam" id="PF17194"/>
    </source>
</evidence>
<comment type="caution">
    <text evidence="2">The sequence shown here is derived from an EMBL/GenBank/DDBJ whole genome shotgun (WGS) entry which is preliminary data.</text>
</comment>
<protein>
    <submittedName>
        <fullName evidence="2">Type IV toxin-antitoxin system AbiEi family antitoxin</fullName>
    </submittedName>
</protein>
<dbReference type="InterPro" id="IPR033455">
    <property type="entry name" value="AbiEi_3_N"/>
</dbReference>
<sequence>MTKPHPNLSEWLPLGQLATRQWLLERGVSRHSLDNALKSGKLVAVARGVVARPEIPLGWQGVVASLDRILPSAVYVGGLSALNQHGLGHYVNFDSQMHLYSAAAQPSWLPKLKLNVELFWHSTVRLWDERGLQMAKSLREQTAEAGWSWRLASPEQAFFEMLAGVPSEVSFEHADNLMQGLSSLSPRRLDALLRACRHVQVKRLFFFFADRHQYPWRKHLSAESYDLGVGKRSIVPGGKLDQTYLITVPESFHGSE</sequence>
<dbReference type="Pfam" id="PF17194">
    <property type="entry name" value="AbiEi_3_N"/>
    <property type="match status" value="1"/>
</dbReference>
<organism evidence="2 3">
    <name type="scientific">Gilvimarinus xylanilyticus</name>
    <dbReference type="NCBI Taxonomy" id="2944139"/>
    <lineage>
        <taxon>Bacteria</taxon>
        <taxon>Pseudomonadati</taxon>
        <taxon>Pseudomonadota</taxon>
        <taxon>Gammaproteobacteria</taxon>
        <taxon>Cellvibrionales</taxon>
        <taxon>Cellvibrionaceae</taxon>
        <taxon>Gilvimarinus</taxon>
    </lineage>
</organism>
<dbReference type="RefSeq" id="WP_253969231.1">
    <property type="nucleotide sequence ID" value="NZ_JAMFTH010000008.1"/>
</dbReference>
<dbReference type="Pfam" id="PF11459">
    <property type="entry name" value="AbiEi_3"/>
    <property type="match status" value="1"/>
</dbReference>
<proteinExistence type="predicted"/>
<reference evidence="2" key="2">
    <citation type="submission" date="2023-01" db="EMBL/GenBank/DDBJ databases">
        <title>Gilvimarinus xylanilyticus HB14 isolated from Caulerpa lentillifera aquaculture base in Hainan, China.</title>
        <authorList>
            <person name="Zhang Y.-J."/>
        </authorList>
    </citation>
    <scope>NUCLEOTIDE SEQUENCE</scope>
    <source>
        <strain evidence="2">HB14</strain>
    </source>
</reference>
<dbReference type="InterPro" id="IPR021561">
    <property type="entry name" value="AbiEi_3"/>
</dbReference>
<evidence type="ECO:0000313" key="3">
    <source>
        <dbReference type="Proteomes" id="UP001139319"/>
    </source>
</evidence>
<dbReference type="Proteomes" id="UP001139319">
    <property type="component" value="Unassembled WGS sequence"/>
</dbReference>
<evidence type="ECO:0000313" key="2">
    <source>
        <dbReference type="EMBL" id="MCP8900946.1"/>
    </source>
</evidence>
<name>A0A9X2I2L2_9GAMM</name>
<dbReference type="AlphaFoldDB" id="A0A9X2I2L2"/>
<keyword evidence="3" id="KW-1185">Reference proteome</keyword>
<dbReference type="EMBL" id="JAMFTH010000008">
    <property type="protein sequence ID" value="MCP8900946.1"/>
    <property type="molecule type" value="Genomic_DNA"/>
</dbReference>
<reference evidence="2" key="1">
    <citation type="submission" date="2022-05" db="EMBL/GenBank/DDBJ databases">
        <authorList>
            <person name="Sun H.-N."/>
        </authorList>
    </citation>
    <scope>NUCLEOTIDE SEQUENCE</scope>
    <source>
        <strain evidence="2">HB14</strain>
    </source>
</reference>
<gene>
    <name evidence="2" type="ORF">M6D89_16700</name>
</gene>